<protein>
    <submittedName>
        <fullName evidence="1">Uncharacterized protein</fullName>
    </submittedName>
</protein>
<dbReference type="AlphaFoldDB" id="L7CIY1"/>
<dbReference type="Proteomes" id="UP000010959">
    <property type="component" value="Unassembled WGS sequence"/>
</dbReference>
<accession>L7CIY1</accession>
<evidence type="ECO:0000313" key="1">
    <source>
        <dbReference type="EMBL" id="ELP33011.1"/>
    </source>
</evidence>
<name>L7CIY1_RHOBT</name>
<gene>
    <name evidence="1" type="ORF">RBSWK_02857</name>
</gene>
<evidence type="ECO:0000313" key="2">
    <source>
        <dbReference type="Proteomes" id="UP000010959"/>
    </source>
</evidence>
<dbReference type="EMBL" id="AMWG01000075">
    <property type="protein sequence ID" value="ELP33011.1"/>
    <property type="molecule type" value="Genomic_DNA"/>
</dbReference>
<sequence length="54" mass="6126">MVPHRDDRKLTVGTTVLRQCRTIVVCRLRVSVQRAAGTPLRFGPAYEATQHHNL</sequence>
<organism evidence="1 2">
    <name type="scientific">Rhodopirellula baltica SWK14</name>
    <dbReference type="NCBI Taxonomy" id="993516"/>
    <lineage>
        <taxon>Bacteria</taxon>
        <taxon>Pseudomonadati</taxon>
        <taxon>Planctomycetota</taxon>
        <taxon>Planctomycetia</taxon>
        <taxon>Pirellulales</taxon>
        <taxon>Pirellulaceae</taxon>
        <taxon>Rhodopirellula</taxon>
    </lineage>
</organism>
<proteinExistence type="predicted"/>
<comment type="caution">
    <text evidence="1">The sequence shown here is derived from an EMBL/GenBank/DDBJ whole genome shotgun (WGS) entry which is preliminary data.</text>
</comment>
<reference evidence="1 2" key="1">
    <citation type="journal article" date="2013" name="Mar. Genomics">
        <title>Expression of sulfatases in Rhodopirellula baltica and the diversity of sulfatases in the genus Rhodopirellula.</title>
        <authorList>
            <person name="Wegner C.E."/>
            <person name="Richter-Heitmann T."/>
            <person name="Klindworth A."/>
            <person name="Klockow C."/>
            <person name="Richter M."/>
            <person name="Achstetter T."/>
            <person name="Glockner F.O."/>
            <person name="Harder J."/>
        </authorList>
    </citation>
    <scope>NUCLEOTIDE SEQUENCE [LARGE SCALE GENOMIC DNA]</scope>
    <source>
        <strain evidence="1 2">SWK14</strain>
    </source>
</reference>
<dbReference type="PATRIC" id="fig|993516.3.peg.3038"/>